<evidence type="ECO:0000256" key="1">
    <source>
        <dbReference type="ARBA" id="ARBA00008675"/>
    </source>
</evidence>
<dbReference type="GO" id="GO:0005524">
    <property type="term" value="F:ATP binding"/>
    <property type="evidence" value="ECO:0007669"/>
    <property type="project" value="UniProtKB-KW"/>
</dbReference>
<dbReference type="AlphaFoldDB" id="A0A2J4XVA5"/>
<evidence type="ECO:0000313" key="5">
    <source>
        <dbReference type="EMBL" id="PLM42470.1"/>
    </source>
</evidence>
<feature type="non-terminal residue" evidence="5">
    <location>
        <position position="1"/>
    </location>
</feature>
<evidence type="ECO:0000313" key="6">
    <source>
        <dbReference type="Proteomes" id="UP000234661"/>
    </source>
</evidence>
<feature type="domain" description="Clp ATPase C-terminal" evidence="4">
    <location>
        <begin position="15"/>
        <end position="104"/>
    </location>
</feature>
<dbReference type="SUPFAM" id="SSF52540">
    <property type="entry name" value="P-loop containing nucleoside triphosphate hydrolases"/>
    <property type="match status" value="1"/>
</dbReference>
<dbReference type="GO" id="GO:0016887">
    <property type="term" value="F:ATP hydrolysis activity"/>
    <property type="evidence" value="ECO:0007669"/>
    <property type="project" value="TreeGrafter"/>
</dbReference>
<reference evidence="5 6" key="2">
    <citation type="submission" date="2018-01" db="EMBL/GenBank/DDBJ databases">
        <title>Genomic study of Klebsiella pneumoniae.</title>
        <authorList>
            <person name="Yang Y."/>
            <person name="Bicalho R."/>
        </authorList>
    </citation>
    <scope>NUCLEOTIDE SEQUENCE [LARGE SCALE GENOMIC DNA]</scope>
    <source>
        <strain evidence="5 6">A2</strain>
    </source>
</reference>
<name>A0A2J4XVA5_9ENTR</name>
<dbReference type="Proteomes" id="UP000234661">
    <property type="component" value="Unassembled WGS sequence"/>
</dbReference>
<dbReference type="GO" id="GO:0034605">
    <property type="term" value="P:cellular response to heat"/>
    <property type="evidence" value="ECO:0007669"/>
    <property type="project" value="TreeGrafter"/>
</dbReference>
<organism evidence="5 6">
    <name type="scientific">Klebsiella michiganensis</name>
    <dbReference type="NCBI Taxonomy" id="1134687"/>
    <lineage>
        <taxon>Bacteria</taxon>
        <taxon>Pseudomonadati</taxon>
        <taxon>Pseudomonadota</taxon>
        <taxon>Gammaproteobacteria</taxon>
        <taxon>Enterobacterales</taxon>
        <taxon>Enterobacteriaceae</taxon>
        <taxon>Klebsiella/Raoultella group</taxon>
        <taxon>Klebsiella</taxon>
    </lineage>
</organism>
<comment type="caution">
    <text evidence="5">The sequence shown here is derived from an EMBL/GenBank/DDBJ whole genome shotgun (WGS) entry which is preliminary data.</text>
</comment>
<evidence type="ECO:0000259" key="4">
    <source>
        <dbReference type="SMART" id="SM01086"/>
    </source>
</evidence>
<dbReference type="InterPro" id="IPR027417">
    <property type="entry name" value="P-loop_NTPase"/>
</dbReference>
<keyword evidence="2" id="KW-0547">Nucleotide-binding</keyword>
<protein>
    <submittedName>
        <fullName evidence="5">Type VI secretion system ATPase TssH</fullName>
    </submittedName>
</protein>
<dbReference type="Pfam" id="PF10431">
    <property type="entry name" value="ClpB_D2-small"/>
    <property type="match status" value="1"/>
</dbReference>
<evidence type="ECO:0000256" key="2">
    <source>
        <dbReference type="ARBA" id="ARBA00022741"/>
    </source>
</evidence>
<evidence type="ECO:0000256" key="3">
    <source>
        <dbReference type="ARBA" id="ARBA00022840"/>
    </source>
</evidence>
<dbReference type="PANTHER" id="PTHR11638:SF18">
    <property type="entry name" value="HEAT SHOCK PROTEIN 104"/>
    <property type="match status" value="1"/>
</dbReference>
<keyword evidence="3" id="KW-0067">ATP-binding</keyword>
<reference evidence="5 6" key="1">
    <citation type="submission" date="2017-11" db="EMBL/GenBank/DDBJ databases">
        <authorList>
            <person name="Han C.G."/>
        </authorList>
    </citation>
    <scope>NUCLEOTIDE SEQUENCE [LARGE SCALE GENOMIC DNA]</scope>
    <source>
        <strain evidence="5 6">A2</strain>
    </source>
</reference>
<gene>
    <name evidence="5" type="ORF">CWM85_40915</name>
</gene>
<dbReference type="InterPro" id="IPR019489">
    <property type="entry name" value="Clp_ATPase_C"/>
</dbReference>
<dbReference type="PANTHER" id="PTHR11638">
    <property type="entry name" value="ATP-DEPENDENT CLP PROTEASE"/>
    <property type="match status" value="1"/>
</dbReference>
<proteinExistence type="inferred from homology"/>
<sequence length="106" mass="12125">EFINRIDEVVVFHPLGEKHIASIAQIQLQRLYKRLEERGYEVHLSDEALKLLSENGYDPVYGARPLKRAIQQQIENPLAQQILSGELIPGKEVQLVVKNDRIVAVQ</sequence>
<dbReference type="FunFam" id="1.10.8.60:FF:000017">
    <property type="entry name" value="ATP-dependent chaperone ClpB"/>
    <property type="match status" value="1"/>
</dbReference>
<accession>A0A2J4XVA5</accession>
<dbReference type="SMART" id="SM01086">
    <property type="entry name" value="ClpB_D2-small"/>
    <property type="match status" value="1"/>
</dbReference>
<dbReference type="GO" id="GO:0005737">
    <property type="term" value="C:cytoplasm"/>
    <property type="evidence" value="ECO:0007669"/>
    <property type="project" value="TreeGrafter"/>
</dbReference>
<dbReference type="InterPro" id="IPR050130">
    <property type="entry name" value="ClpA_ClpB"/>
</dbReference>
<dbReference type="Gene3D" id="1.10.8.60">
    <property type="match status" value="1"/>
</dbReference>
<comment type="similarity">
    <text evidence="1">Belongs to the ClpA/ClpB family.</text>
</comment>
<dbReference type="EMBL" id="PIET01002646">
    <property type="protein sequence ID" value="PLM42470.1"/>
    <property type="molecule type" value="Genomic_DNA"/>
</dbReference>